<protein>
    <submittedName>
        <fullName evidence="2">Jg8020 protein</fullName>
    </submittedName>
</protein>
<dbReference type="AlphaFoldDB" id="A0A8S4RJ03"/>
<comment type="caution">
    <text evidence="2">The sequence shown here is derived from an EMBL/GenBank/DDBJ whole genome shotgun (WGS) entry which is preliminary data.</text>
</comment>
<name>A0A8S4RJ03_9NEOP</name>
<proteinExistence type="predicted"/>
<sequence length="89" mass="10084">MRRSVEELELPIQCAKKLKWKWTEHKAQSTDERWWNDVPTQINAALGSPQRGGETRTNESLGAAANKRNRSVDFGTPYKSPCPPVDFNG</sequence>
<evidence type="ECO:0000313" key="2">
    <source>
        <dbReference type="EMBL" id="CAH2236538.1"/>
    </source>
</evidence>
<dbReference type="Proteomes" id="UP000838756">
    <property type="component" value="Unassembled WGS sequence"/>
</dbReference>
<evidence type="ECO:0000256" key="1">
    <source>
        <dbReference type="SAM" id="MobiDB-lite"/>
    </source>
</evidence>
<accession>A0A8S4RJ03</accession>
<feature type="region of interest" description="Disordered" evidence="1">
    <location>
        <begin position="44"/>
        <end position="89"/>
    </location>
</feature>
<dbReference type="EMBL" id="CAKXAJ010025209">
    <property type="protein sequence ID" value="CAH2236538.1"/>
    <property type="molecule type" value="Genomic_DNA"/>
</dbReference>
<gene>
    <name evidence="2" type="primary">jg8020</name>
    <name evidence="2" type="ORF">PAEG_LOCUS13908</name>
</gene>
<keyword evidence="3" id="KW-1185">Reference proteome</keyword>
<feature type="compositionally biased region" description="Pro residues" evidence="1">
    <location>
        <begin position="80"/>
        <end position="89"/>
    </location>
</feature>
<evidence type="ECO:0000313" key="3">
    <source>
        <dbReference type="Proteomes" id="UP000838756"/>
    </source>
</evidence>
<organism evidence="2 3">
    <name type="scientific">Pararge aegeria aegeria</name>
    <dbReference type="NCBI Taxonomy" id="348720"/>
    <lineage>
        <taxon>Eukaryota</taxon>
        <taxon>Metazoa</taxon>
        <taxon>Ecdysozoa</taxon>
        <taxon>Arthropoda</taxon>
        <taxon>Hexapoda</taxon>
        <taxon>Insecta</taxon>
        <taxon>Pterygota</taxon>
        <taxon>Neoptera</taxon>
        <taxon>Endopterygota</taxon>
        <taxon>Lepidoptera</taxon>
        <taxon>Glossata</taxon>
        <taxon>Ditrysia</taxon>
        <taxon>Papilionoidea</taxon>
        <taxon>Nymphalidae</taxon>
        <taxon>Satyrinae</taxon>
        <taxon>Satyrini</taxon>
        <taxon>Parargina</taxon>
        <taxon>Pararge</taxon>
    </lineage>
</organism>
<reference evidence="2" key="1">
    <citation type="submission" date="2022-03" db="EMBL/GenBank/DDBJ databases">
        <authorList>
            <person name="Lindestad O."/>
        </authorList>
    </citation>
    <scope>NUCLEOTIDE SEQUENCE</scope>
</reference>